<dbReference type="AlphaFoldDB" id="A0A1I7XA15"/>
<organism evidence="5 6">
    <name type="scientific">Heterorhabditis bacteriophora</name>
    <name type="common">Entomopathogenic nematode worm</name>
    <dbReference type="NCBI Taxonomy" id="37862"/>
    <lineage>
        <taxon>Eukaryota</taxon>
        <taxon>Metazoa</taxon>
        <taxon>Ecdysozoa</taxon>
        <taxon>Nematoda</taxon>
        <taxon>Chromadorea</taxon>
        <taxon>Rhabditida</taxon>
        <taxon>Rhabditina</taxon>
        <taxon>Rhabditomorpha</taxon>
        <taxon>Strongyloidea</taxon>
        <taxon>Heterorhabditidae</taxon>
        <taxon>Heterorhabditis</taxon>
    </lineage>
</organism>
<dbReference type="InterPro" id="IPR035500">
    <property type="entry name" value="NHR-like_dom_sf"/>
</dbReference>
<keyword evidence="2" id="KW-0804">Transcription</keyword>
<dbReference type="PANTHER" id="PTHR47630:SF1">
    <property type="entry name" value="NUCLEAR HORMONE RECEPTOR FAMILY MEMBER NHR-4"/>
    <property type="match status" value="1"/>
</dbReference>
<evidence type="ECO:0000313" key="6">
    <source>
        <dbReference type="WBParaSite" id="Hba_14436"/>
    </source>
</evidence>
<sequence>MLNALVDEFQRKVVYKFKELNLLEEEYVLLKLVMLFTTTQLMCDESSEIVRRLRNKYEQLLLQYIKDSRQDLEPDKVANRVADIFDILAHLIVKSADDGRRDYGVILCITAVGYTLTPITLSLGDIQLFFIPITPHYLIVNLLTISLDGTGTRNYFQHCTLSVSPVLLFLANVIEQCYTQYQTITVSIINE</sequence>
<name>A0A1I7XA15_HETBA</name>
<dbReference type="WBParaSite" id="Hba_14436">
    <property type="protein sequence ID" value="Hba_14436"/>
    <property type="gene ID" value="Hba_14436"/>
</dbReference>
<proteinExistence type="predicted"/>
<dbReference type="Pfam" id="PF00104">
    <property type="entry name" value="Hormone_recep"/>
    <property type="match status" value="1"/>
</dbReference>
<evidence type="ECO:0000259" key="4">
    <source>
        <dbReference type="PROSITE" id="PS51843"/>
    </source>
</evidence>
<evidence type="ECO:0000256" key="2">
    <source>
        <dbReference type="ARBA" id="ARBA00023163"/>
    </source>
</evidence>
<feature type="domain" description="NR LBD" evidence="4">
    <location>
        <begin position="1"/>
        <end position="124"/>
    </location>
</feature>
<evidence type="ECO:0000256" key="1">
    <source>
        <dbReference type="ARBA" id="ARBA00023015"/>
    </source>
</evidence>
<protein>
    <submittedName>
        <fullName evidence="6">NR LBD domain-containing protein</fullName>
    </submittedName>
</protein>
<keyword evidence="3" id="KW-0675">Receptor</keyword>
<evidence type="ECO:0000256" key="3">
    <source>
        <dbReference type="ARBA" id="ARBA00023170"/>
    </source>
</evidence>
<dbReference type="Proteomes" id="UP000095283">
    <property type="component" value="Unplaced"/>
</dbReference>
<reference evidence="6" key="1">
    <citation type="submission" date="2016-11" db="UniProtKB">
        <authorList>
            <consortium name="WormBaseParasite"/>
        </authorList>
    </citation>
    <scope>IDENTIFICATION</scope>
</reference>
<keyword evidence="1" id="KW-0805">Transcription regulation</keyword>
<dbReference type="SUPFAM" id="SSF48508">
    <property type="entry name" value="Nuclear receptor ligand-binding domain"/>
    <property type="match status" value="1"/>
</dbReference>
<evidence type="ECO:0000313" key="5">
    <source>
        <dbReference type="Proteomes" id="UP000095283"/>
    </source>
</evidence>
<dbReference type="Gene3D" id="1.10.565.10">
    <property type="entry name" value="Retinoid X Receptor"/>
    <property type="match status" value="1"/>
</dbReference>
<dbReference type="PROSITE" id="PS51843">
    <property type="entry name" value="NR_LBD"/>
    <property type="match status" value="1"/>
</dbReference>
<dbReference type="InterPro" id="IPR052499">
    <property type="entry name" value="C.elegans_NHRs"/>
</dbReference>
<dbReference type="PANTHER" id="PTHR47630">
    <property type="entry name" value="NUCLEAR HORMONE RECEPTOR FAMILY-RELATED-RELATED"/>
    <property type="match status" value="1"/>
</dbReference>
<keyword evidence="5" id="KW-1185">Reference proteome</keyword>
<accession>A0A1I7XA15</accession>
<dbReference type="InterPro" id="IPR000536">
    <property type="entry name" value="Nucl_hrmn_rcpt_lig-bd"/>
</dbReference>